<reference evidence="3 4" key="1">
    <citation type="journal article" date="2022" name="Front. Cell. Infect. Microbiol.">
        <title>The Genomes of Two Strains of Taenia crassiceps the Animal Model for the Study of Human Cysticercosis.</title>
        <authorList>
            <person name="Bobes R.J."/>
            <person name="Estrada K."/>
            <person name="Rios-Valencia D.G."/>
            <person name="Calderon-Gallegos A."/>
            <person name="de la Torre P."/>
            <person name="Carrero J.C."/>
            <person name="Sanchez-Flores A."/>
            <person name="Laclette J.P."/>
        </authorList>
    </citation>
    <scope>NUCLEOTIDE SEQUENCE [LARGE SCALE GENOMIC DNA]</scope>
    <source>
        <strain evidence="3">WFUcys</strain>
    </source>
</reference>
<dbReference type="Pfam" id="PF18997">
    <property type="entry name" value="DUF5727"/>
    <property type="match status" value="1"/>
</dbReference>
<evidence type="ECO:0000313" key="3">
    <source>
        <dbReference type="EMBL" id="KAL5109772.1"/>
    </source>
</evidence>
<gene>
    <name evidence="3" type="ORF">TcWFU_001073</name>
</gene>
<feature type="chain" id="PRO_5046893848" description="DUF5727 domain-containing protein" evidence="1">
    <location>
        <begin position="17"/>
        <end position="98"/>
    </location>
</feature>
<evidence type="ECO:0000259" key="2">
    <source>
        <dbReference type="Pfam" id="PF18997"/>
    </source>
</evidence>
<protein>
    <recommendedName>
        <fullName evidence="2">DUF5727 domain-containing protein</fullName>
    </recommendedName>
</protein>
<feature type="signal peptide" evidence="1">
    <location>
        <begin position="1"/>
        <end position="16"/>
    </location>
</feature>
<keyword evidence="1" id="KW-0732">Signal</keyword>
<name>A0ABR4QJR8_9CEST</name>
<accession>A0ABR4QJR8</accession>
<sequence>MMQAIAALLFVVTCLGNLIINFDSVTALEPLVSSNVKCRHAFPTTVFLVPGCDFKLPEPGGVDLRTSFPLSRFVKDTESLNVSFAIQGANNNSAVSLA</sequence>
<organism evidence="3 4">
    <name type="scientific">Taenia crassiceps</name>
    <dbReference type="NCBI Taxonomy" id="6207"/>
    <lineage>
        <taxon>Eukaryota</taxon>
        <taxon>Metazoa</taxon>
        <taxon>Spiralia</taxon>
        <taxon>Lophotrochozoa</taxon>
        <taxon>Platyhelminthes</taxon>
        <taxon>Cestoda</taxon>
        <taxon>Eucestoda</taxon>
        <taxon>Cyclophyllidea</taxon>
        <taxon>Taeniidae</taxon>
        <taxon>Taenia</taxon>
    </lineage>
</organism>
<evidence type="ECO:0000256" key="1">
    <source>
        <dbReference type="SAM" id="SignalP"/>
    </source>
</evidence>
<evidence type="ECO:0000313" key="4">
    <source>
        <dbReference type="Proteomes" id="UP001651158"/>
    </source>
</evidence>
<comment type="caution">
    <text evidence="3">The sequence shown here is derived from an EMBL/GenBank/DDBJ whole genome shotgun (WGS) entry which is preliminary data.</text>
</comment>
<feature type="domain" description="DUF5727" evidence="2">
    <location>
        <begin position="20"/>
        <end position="95"/>
    </location>
</feature>
<dbReference type="InterPro" id="IPR043785">
    <property type="entry name" value="DUF5727"/>
</dbReference>
<dbReference type="EMBL" id="JAKROA010000002">
    <property type="protein sequence ID" value="KAL5109772.1"/>
    <property type="molecule type" value="Genomic_DNA"/>
</dbReference>
<proteinExistence type="predicted"/>
<keyword evidence="4" id="KW-1185">Reference proteome</keyword>
<dbReference type="Proteomes" id="UP001651158">
    <property type="component" value="Unassembled WGS sequence"/>
</dbReference>